<proteinExistence type="predicted"/>
<dbReference type="AlphaFoldDB" id="A0A6A6ZC37"/>
<evidence type="ECO:0000313" key="2">
    <source>
        <dbReference type="EMBL" id="KAF2818259.1"/>
    </source>
</evidence>
<evidence type="ECO:0000313" key="3">
    <source>
        <dbReference type="Proteomes" id="UP000799424"/>
    </source>
</evidence>
<feature type="transmembrane region" description="Helical" evidence="1">
    <location>
        <begin position="12"/>
        <end position="35"/>
    </location>
</feature>
<keyword evidence="1" id="KW-0472">Membrane</keyword>
<dbReference type="Proteomes" id="UP000799424">
    <property type="component" value="Unassembled WGS sequence"/>
</dbReference>
<evidence type="ECO:0000256" key="1">
    <source>
        <dbReference type="SAM" id="Phobius"/>
    </source>
</evidence>
<accession>A0A6A6ZC37</accession>
<dbReference type="EMBL" id="MU006255">
    <property type="protein sequence ID" value="KAF2818259.1"/>
    <property type="molecule type" value="Genomic_DNA"/>
</dbReference>
<keyword evidence="1" id="KW-1133">Transmembrane helix</keyword>
<keyword evidence="3" id="KW-1185">Reference proteome</keyword>
<organism evidence="2 3">
    <name type="scientific">Ophiobolus disseminans</name>
    <dbReference type="NCBI Taxonomy" id="1469910"/>
    <lineage>
        <taxon>Eukaryota</taxon>
        <taxon>Fungi</taxon>
        <taxon>Dikarya</taxon>
        <taxon>Ascomycota</taxon>
        <taxon>Pezizomycotina</taxon>
        <taxon>Dothideomycetes</taxon>
        <taxon>Pleosporomycetidae</taxon>
        <taxon>Pleosporales</taxon>
        <taxon>Pleosporineae</taxon>
        <taxon>Phaeosphaeriaceae</taxon>
        <taxon>Ophiobolus</taxon>
    </lineage>
</organism>
<keyword evidence="1" id="KW-0812">Transmembrane</keyword>
<protein>
    <submittedName>
        <fullName evidence="2">Uncharacterized protein</fullName>
    </submittedName>
</protein>
<gene>
    <name evidence="2" type="ORF">CC86DRAFT_375932</name>
</gene>
<sequence length="55" mass="5972">MAQAPEPCSSSTLYSLILTGLFLPLKALPLPLLLVQVPCAFDRAFLCPSLWQPSL</sequence>
<name>A0A6A6ZC37_9PLEO</name>
<reference evidence="2" key="1">
    <citation type="journal article" date="2020" name="Stud. Mycol.">
        <title>101 Dothideomycetes genomes: a test case for predicting lifestyles and emergence of pathogens.</title>
        <authorList>
            <person name="Haridas S."/>
            <person name="Albert R."/>
            <person name="Binder M."/>
            <person name="Bloem J."/>
            <person name="Labutti K."/>
            <person name="Salamov A."/>
            <person name="Andreopoulos B."/>
            <person name="Baker S."/>
            <person name="Barry K."/>
            <person name="Bills G."/>
            <person name="Bluhm B."/>
            <person name="Cannon C."/>
            <person name="Castanera R."/>
            <person name="Culley D."/>
            <person name="Daum C."/>
            <person name="Ezra D."/>
            <person name="Gonzalez J."/>
            <person name="Henrissat B."/>
            <person name="Kuo A."/>
            <person name="Liang C."/>
            <person name="Lipzen A."/>
            <person name="Lutzoni F."/>
            <person name="Magnuson J."/>
            <person name="Mondo S."/>
            <person name="Nolan M."/>
            <person name="Ohm R."/>
            <person name="Pangilinan J."/>
            <person name="Park H.-J."/>
            <person name="Ramirez L."/>
            <person name="Alfaro M."/>
            <person name="Sun H."/>
            <person name="Tritt A."/>
            <person name="Yoshinaga Y."/>
            <person name="Zwiers L.-H."/>
            <person name="Turgeon B."/>
            <person name="Goodwin S."/>
            <person name="Spatafora J."/>
            <person name="Crous P."/>
            <person name="Grigoriev I."/>
        </authorList>
    </citation>
    <scope>NUCLEOTIDE SEQUENCE</scope>
    <source>
        <strain evidence="2">CBS 113818</strain>
    </source>
</reference>